<feature type="compositionally biased region" description="Pro residues" evidence="1">
    <location>
        <begin position="149"/>
        <end position="158"/>
    </location>
</feature>
<evidence type="ECO:0000256" key="1">
    <source>
        <dbReference type="SAM" id="MobiDB-lite"/>
    </source>
</evidence>
<feature type="region of interest" description="Disordered" evidence="1">
    <location>
        <begin position="149"/>
        <end position="178"/>
    </location>
</feature>
<dbReference type="Proteomes" id="UP001222325">
    <property type="component" value="Unassembled WGS sequence"/>
</dbReference>
<evidence type="ECO:0000313" key="3">
    <source>
        <dbReference type="Proteomes" id="UP001222325"/>
    </source>
</evidence>
<dbReference type="AlphaFoldDB" id="A0AAD6U0F6"/>
<reference evidence="2" key="1">
    <citation type="submission" date="2023-03" db="EMBL/GenBank/DDBJ databases">
        <title>Massive genome expansion in bonnet fungi (Mycena s.s.) driven by repeated elements and novel gene families across ecological guilds.</title>
        <authorList>
            <consortium name="Lawrence Berkeley National Laboratory"/>
            <person name="Harder C.B."/>
            <person name="Miyauchi S."/>
            <person name="Viragh M."/>
            <person name="Kuo A."/>
            <person name="Thoen E."/>
            <person name="Andreopoulos B."/>
            <person name="Lu D."/>
            <person name="Skrede I."/>
            <person name="Drula E."/>
            <person name="Henrissat B."/>
            <person name="Morin E."/>
            <person name="Kohler A."/>
            <person name="Barry K."/>
            <person name="LaButti K."/>
            <person name="Morin E."/>
            <person name="Salamov A."/>
            <person name="Lipzen A."/>
            <person name="Mereny Z."/>
            <person name="Hegedus B."/>
            <person name="Baldrian P."/>
            <person name="Stursova M."/>
            <person name="Weitz H."/>
            <person name="Taylor A."/>
            <person name="Grigoriev I.V."/>
            <person name="Nagy L.G."/>
            <person name="Martin F."/>
            <person name="Kauserud H."/>
        </authorList>
    </citation>
    <scope>NUCLEOTIDE SEQUENCE</scope>
    <source>
        <strain evidence="2">CBHHK173m</strain>
    </source>
</reference>
<dbReference type="EMBL" id="JARJCN010000034">
    <property type="protein sequence ID" value="KAJ7085454.1"/>
    <property type="molecule type" value="Genomic_DNA"/>
</dbReference>
<gene>
    <name evidence="2" type="ORF">B0H15DRAFT_951056</name>
</gene>
<proteinExistence type="predicted"/>
<sequence length="332" mass="36323">MAFPECLALRGGSLQLLQAATAASGRHPVCRSLVPVAALRPPALQRSSFGRELAEARRQRGRHETAKKDLRGEPRERCVPLSEMPTFLRPPTLPRDPALVARDSGGEPAPSRRALYDTGLPAILVETLPSTLLLITACPPRRVRHLRPPVLPVIPPPRQHVSLPTDEDADTEEDKASHGRVGSVEALRFILGLPPLALTRRICLSTSPSRPPPRPDAFRDLFSRLLATDRVWMRTRCRWMAWGTGCRSAPRLANPHLRCGLCPSACASGRSGPPAPVMVVFLAKQRSRLSSRNLPRGVDRQRAAYGGHPARASSPVVPGIDTHQATFRSLLR</sequence>
<keyword evidence="3" id="KW-1185">Reference proteome</keyword>
<evidence type="ECO:0000313" key="2">
    <source>
        <dbReference type="EMBL" id="KAJ7085454.1"/>
    </source>
</evidence>
<name>A0AAD6U0F6_9AGAR</name>
<protein>
    <submittedName>
        <fullName evidence="2">Uncharacterized protein</fullName>
    </submittedName>
</protein>
<organism evidence="2 3">
    <name type="scientific">Mycena belliarum</name>
    <dbReference type="NCBI Taxonomy" id="1033014"/>
    <lineage>
        <taxon>Eukaryota</taxon>
        <taxon>Fungi</taxon>
        <taxon>Dikarya</taxon>
        <taxon>Basidiomycota</taxon>
        <taxon>Agaricomycotina</taxon>
        <taxon>Agaricomycetes</taxon>
        <taxon>Agaricomycetidae</taxon>
        <taxon>Agaricales</taxon>
        <taxon>Marasmiineae</taxon>
        <taxon>Mycenaceae</taxon>
        <taxon>Mycena</taxon>
    </lineage>
</organism>
<comment type="caution">
    <text evidence="2">The sequence shown here is derived from an EMBL/GenBank/DDBJ whole genome shotgun (WGS) entry which is preliminary data.</text>
</comment>
<accession>A0AAD6U0F6</accession>